<comment type="caution">
    <text evidence="1">The sequence shown here is derived from an EMBL/GenBank/DDBJ whole genome shotgun (WGS) entry which is preliminary data.</text>
</comment>
<dbReference type="PANTHER" id="PTHR45835:SF99">
    <property type="entry name" value="CHROMO DOMAIN-CONTAINING PROTEIN-RELATED"/>
    <property type="match status" value="1"/>
</dbReference>
<dbReference type="Gene3D" id="3.30.420.10">
    <property type="entry name" value="Ribonuclease H-like superfamily/Ribonuclease H"/>
    <property type="match status" value="1"/>
</dbReference>
<dbReference type="GO" id="GO:0003964">
    <property type="term" value="F:RNA-directed DNA polymerase activity"/>
    <property type="evidence" value="ECO:0007669"/>
    <property type="project" value="UniProtKB-KW"/>
</dbReference>
<keyword evidence="1" id="KW-0548">Nucleotidyltransferase</keyword>
<dbReference type="PANTHER" id="PTHR45835">
    <property type="entry name" value="YALI0A06105P"/>
    <property type="match status" value="1"/>
</dbReference>
<name>A0A699T2J3_TANCI</name>
<evidence type="ECO:0000313" key="1">
    <source>
        <dbReference type="EMBL" id="GFD04642.1"/>
    </source>
</evidence>
<feature type="non-terminal residue" evidence="1">
    <location>
        <position position="1"/>
    </location>
</feature>
<dbReference type="EMBL" id="BKCJ011213133">
    <property type="protein sequence ID" value="GFD04642.1"/>
    <property type="molecule type" value="Genomic_DNA"/>
</dbReference>
<gene>
    <name evidence="1" type="ORF">Tci_876611</name>
</gene>
<dbReference type="InterPro" id="IPR036397">
    <property type="entry name" value="RNaseH_sf"/>
</dbReference>
<proteinExistence type="predicted"/>
<dbReference type="AlphaFoldDB" id="A0A699T2J3"/>
<sequence>EEVRMFIFHLVEFSYNNSYHSRVRCASFEALYGRKCRSPIMWAEVGEGRLIGPELAQETTEKIS</sequence>
<dbReference type="GO" id="GO:0003676">
    <property type="term" value="F:nucleic acid binding"/>
    <property type="evidence" value="ECO:0007669"/>
    <property type="project" value="InterPro"/>
</dbReference>
<organism evidence="1">
    <name type="scientific">Tanacetum cinerariifolium</name>
    <name type="common">Dalmatian daisy</name>
    <name type="synonym">Chrysanthemum cinerariifolium</name>
    <dbReference type="NCBI Taxonomy" id="118510"/>
    <lineage>
        <taxon>Eukaryota</taxon>
        <taxon>Viridiplantae</taxon>
        <taxon>Streptophyta</taxon>
        <taxon>Embryophyta</taxon>
        <taxon>Tracheophyta</taxon>
        <taxon>Spermatophyta</taxon>
        <taxon>Magnoliopsida</taxon>
        <taxon>eudicotyledons</taxon>
        <taxon>Gunneridae</taxon>
        <taxon>Pentapetalae</taxon>
        <taxon>asterids</taxon>
        <taxon>campanulids</taxon>
        <taxon>Asterales</taxon>
        <taxon>Asteraceae</taxon>
        <taxon>Asteroideae</taxon>
        <taxon>Anthemideae</taxon>
        <taxon>Anthemidinae</taxon>
        <taxon>Tanacetum</taxon>
    </lineage>
</organism>
<protein>
    <submittedName>
        <fullName evidence="1">Putative reverse transcriptase domain-containing protein</fullName>
    </submittedName>
</protein>
<accession>A0A699T2J3</accession>
<keyword evidence="1" id="KW-0808">Transferase</keyword>
<reference evidence="1" key="1">
    <citation type="journal article" date="2019" name="Sci. Rep.">
        <title>Draft genome of Tanacetum cinerariifolium, the natural source of mosquito coil.</title>
        <authorList>
            <person name="Yamashiro T."/>
            <person name="Shiraishi A."/>
            <person name="Satake H."/>
            <person name="Nakayama K."/>
        </authorList>
    </citation>
    <scope>NUCLEOTIDE SEQUENCE</scope>
</reference>
<keyword evidence="1" id="KW-0695">RNA-directed DNA polymerase</keyword>